<sequence>MGSNAAIEEFIQRKLGVVYKKGSSTVKVYWQYPDDGGNGVKQFSVDDLVTALFALVTLAKSVDEHFPDDHKDILLSFRNLPWDATLAPRQCSFKCKVQ</sequence>
<proteinExistence type="predicted"/>
<name>A0AAN7DSL8_9FUNG</name>
<gene>
    <name evidence="1" type="ORF">ATC70_004275</name>
</gene>
<protein>
    <submittedName>
        <fullName evidence="1">Uncharacterized protein</fullName>
    </submittedName>
</protein>
<dbReference type="RefSeq" id="XP_064688406.1">
    <property type="nucleotide sequence ID" value="XM_064823581.1"/>
</dbReference>
<reference evidence="1 2" key="1">
    <citation type="submission" date="2022-11" db="EMBL/GenBank/DDBJ databases">
        <title>Mucor velutinosus strain NIH1002 WGS.</title>
        <authorList>
            <person name="Subramanian P."/>
            <person name="Mullikin J.C."/>
            <person name="Segre J.A."/>
            <person name="Zelazny A.M."/>
        </authorList>
    </citation>
    <scope>NUCLEOTIDE SEQUENCE [LARGE SCALE GENOMIC DNA]</scope>
    <source>
        <strain evidence="1 2">NIH1002</strain>
    </source>
</reference>
<evidence type="ECO:0000313" key="2">
    <source>
        <dbReference type="Proteomes" id="UP001304243"/>
    </source>
</evidence>
<dbReference type="AlphaFoldDB" id="A0AAN7DSL8"/>
<comment type="caution">
    <text evidence="1">The sequence shown here is derived from an EMBL/GenBank/DDBJ whole genome shotgun (WGS) entry which is preliminary data.</text>
</comment>
<dbReference type="Proteomes" id="UP001304243">
    <property type="component" value="Unassembled WGS sequence"/>
</dbReference>
<dbReference type="EMBL" id="JASEJX010000001">
    <property type="protein sequence ID" value="KAK4521740.1"/>
    <property type="molecule type" value="Genomic_DNA"/>
</dbReference>
<dbReference type="GeneID" id="89947961"/>
<organism evidence="1 2">
    <name type="scientific">Mucor velutinosus</name>
    <dbReference type="NCBI Taxonomy" id="708070"/>
    <lineage>
        <taxon>Eukaryota</taxon>
        <taxon>Fungi</taxon>
        <taxon>Fungi incertae sedis</taxon>
        <taxon>Mucoromycota</taxon>
        <taxon>Mucoromycotina</taxon>
        <taxon>Mucoromycetes</taxon>
        <taxon>Mucorales</taxon>
        <taxon>Mucorineae</taxon>
        <taxon>Mucoraceae</taxon>
        <taxon>Mucor</taxon>
    </lineage>
</organism>
<evidence type="ECO:0000313" key="1">
    <source>
        <dbReference type="EMBL" id="KAK4521740.1"/>
    </source>
</evidence>
<keyword evidence="2" id="KW-1185">Reference proteome</keyword>
<accession>A0AAN7DSL8</accession>